<sequence length="489" mass="56940">MELKNTIGEDSFQTRLIFESFNPNNDDEIATDEFINSIESWAISNNQITNGLILIEDCLSPSETETSVANINCISPQNISGSFGNNKDKASENNPNDEPTSMEEHFEFNPNVIENNNINSKNNLNNEDNNHDFVYEDFSNFSNGDSFSSIKSGQFQQRSSWLRSSIKRNGRRSSLSYESDEMNNDANLEEDVLNLNDKLKKLQEQIEILTEAQMKNEIKYTSMKRENINLNDKINFLEEHVRDIEIQSDERKQEDERRFRESMARLEREKSQEVQNYVNRILDLQNELFASKEEVKEFQQKSEYLREQKEILETQLRDRELELELLKKELVKRDEQIKQQSELIQENASLIEELNGEMITRKNLSDSTQQMEHLKARENEMNDINVELENQLRTLKQENRTLKDSNEELTAQLLNNHLMEGKSLLKEGEAISSLANEISDLNTEQLKTALKEQQDVNTKLRSYIDGILLNIVENYPQLLEKQSAASSDR</sequence>
<protein>
    <recommendedName>
        <fullName evidence="10">FIP-RBD domain-containing protein</fullName>
    </recommendedName>
</protein>
<feature type="domain" description="FIP-RBD" evidence="10">
    <location>
        <begin position="420"/>
        <end position="482"/>
    </location>
</feature>
<evidence type="ECO:0000256" key="6">
    <source>
        <dbReference type="ARBA" id="ARBA00023054"/>
    </source>
</evidence>
<feature type="coiled-coil region" evidence="8">
    <location>
        <begin position="371"/>
        <end position="412"/>
    </location>
</feature>
<proteinExistence type="predicted"/>
<dbReference type="PROSITE" id="PS51511">
    <property type="entry name" value="FIP_RBD"/>
    <property type="match status" value="1"/>
</dbReference>
<dbReference type="Pfam" id="PF25450">
    <property type="entry name" value="Rab11-FIP3"/>
    <property type="match status" value="1"/>
</dbReference>
<evidence type="ECO:0000313" key="11">
    <source>
        <dbReference type="EMBL" id="KAJ6219390.1"/>
    </source>
</evidence>
<evidence type="ECO:0000256" key="7">
    <source>
        <dbReference type="ARBA" id="ARBA00023136"/>
    </source>
</evidence>
<comment type="subcellular location">
    <subcellularLocation>
        <location evidence="2">Cleavage furrow</location>
    </subcellularLocation>
    <subcellularLocation>
        <location evidence="1">Midbody</location>
    </subcellularLocation>
    <subcellularLocation>
        <location evidence="3">Recycling endosome membrane</location>
        <topology evidence="3">Peripheral membrane protein</topology>
    </subcellularLocation>
</comment>
<evidence type="ECO:0000259" key="10">
    <source>
        <dbReference type="PROSITE" id="PS51511"/>
    </source>
</evidence>
<keyword evidence="5" id="KW-0967">Endosome</keyword>
<dbReference type="SUPFAM" id="SSF144270">
    <property type="entry name" value="Eferin C-derminal domain-like"/>
    <property type="match status" value="1"/>
</dbReference>
<dbReference type="GO" id="GO:0032456">
    <property type="term" value="P:endocytic recycling"/>
    <property type="evidence" value="ECO:0007669"/>
    <property type="project" value="TreeGrafter"/>
</dbReference>
<dbReference type="PANTHER" id="PTHR15726">
    <property type="entry name" value="RAB11-FAMILY INTERACTING PROTEIN"/>
    <property type="match status" value="1"/>
</dbReference>
<keyword evidence="6 8" id="KW-0175">Coiled coil</keyword>
<reference evidence="11" key="1">
    <citation type="submission" date="2022-12" db="EMBL/GenBank/DDBJ databases">
        <title>Genome assemblies of Blomia tropicalis.</title>
        <authorList>
            <person name="Cui Y."/>
        </authorList>
    </citation>
    <scope>NUCLEOTIDE SEQUENCE</scope>
    <source>
        <tissue evidence="11">Adult mites</tissue>
    </source>
</reference>
<dbReference type="GO" id="GO:0032154">
    <property type="term" value="C:cleavage furrow"/>
    <property type="evidence" value="ECO:0007669"/>
    <property type="project" value="UniProtKB-SubCell"/>
</dbReference>
<keyword evidence="12" id="KW-1185">Reference proteome</keyword>
<evidence type="ECO:0000256" key="4">
    <source>
        <dbReference type="ARBA" id="ARBA00022448"/>
    </source>
</evidence>
<dbReference type="Pfam" id="PF09457">
    <property type="entry name" value="RBD-FIP"/>
    <property type="match status" value="1"/>
</dbReference>
<evidence type="ECO:0000256" key="5">
    <source>
        <dbReference type="ARBA" id="ARBA00022753"/>
    </source>
</evidence>
<dbReference type="InterPro" id="IPR019018">
    <property type="entry name" value="Rab-bd_FIP-RBD"/>
</dbReference>
<evidence type="ECO:0000256" key="9">
    <source>
        <dbReference type="SAM" id="MobiDB-lite"/>
    </source>
</evidence>
<organism evidence="11 12">
    <name type="scientific">Blomia tropicalis</name>
    <name type="common">Mite</name>
    <dbReference type="NCBI Taxonomy" id="40697"/>
    <lineage>
        <taxon>Eukaryota</taxon>
        <taxon>Metazoa</taxon>
        <taxon>Ecdysozoa</taxon>
        <taxon>Arthropoda</taxon>
        <taxon>Chelicerata</taxon>
        <taxon>Arachnida</taxon>
        <taxon>Acari</taxon>
        <taxon>Acariformes</taxon>
        <taxon>Sarcoptiformes</taxon>
        <taxon>Astigmata</taxon>
        <taxon>Glycyphagoidea</taxon>
        <taxon>Echimyopodidae</taxon>
        <taxon>Blomia</taxon>
    </lineage>
</organism>
<dbReference type="PANTHER" id="PTHR15726:SF7">
    <property type="entry name" value="NUCLEAR FALLOUT, ISOFORM J"/>
    <property type="match status" value="1"/>
</dbReference>
<comment type="caution">
    <text evidence="11">The sequence shown here is derived from an EMBL/GenBank/DDBJ whole genome shotgun (WGS) entry which is preliminary data.</text>
</comment>
<dbReference type="GO" id="GO:0032465">
    <property type="term" value="P:regulation of cytokinesis"/>
    <property type="evidence" value="ECO:0007669"/>
    <property type="project" value="TreeGrafter"/>
</dbReference>
<dbReference type="InterPro" id="IPR037245">
    <property type="entry name" value="FIP-RBD_C_sf"/>
</dbReference>
<keyword evidence="4" id="KW-0813">Transport</keyword>
<name>A0A9Q0M586_BLOTA</name>
<dbReference type="InterPro" id="IPR057316">
    <property type="entry name" value="Rab11-FIP3/4_dom"/>
</dbReference>
<dbReference type="GO" id="GO:0030496">
    <property type="term" value="C:midbody"/>
    <property type="evidence" value="ECO:0007669"/>
    <property type="project" value="UniProtKB-SubCell"/>
</dbReference>
<dbReference type="GO" id="GO:0055038">
    <property type="term" value="C:recycling endosome membrane"/>
    <property type="evidence" value="ECO:0007669"/>
    <property type="project" value="UniProtKB-SubCell"/>
</dbReference>
<dbReference type="OMA" id="GDYCGFG"/>
<keyword evidence="7" id="KW-0472">Membrane</keyword>
<evidence type="ECO:0000256" key="2">
    <source>
        <dbReference type="ARBA" id="ARBA00004626"/>
    </source>
</evidence>
<accession>A0A9Q0M586</accession>
<feature type="region of interest" description="Disordered" evidence="9">
    <location>
        <begin position="80"/>
        <end position="103"/>
    </location>
</feature>
<dbReference type="Gene3D" id="1.20.5.2440">
    <property type="match status" value="1"/>
</dbReference>
<dbReference type="Proteomes" id="UP001142055">
    <property type="component" value="Chromosome 2"/>
</dbReference>
<feature type="coiled-coil region" evidence="8">
    <location>
        <begin position="185"/>
        <end position="343"/>
    </location>
</feature>
<dbReference type="AlphaFoldDB" id="A0A9Q0M586"/>
<gene>
    <name evidence="11" type="ORF">RDWZM_005202</name>
</gene>
<evidence type="ECO:0000256" key="3">
    <source>
        <dbReference type="ARBA" id="ARBA00004654"/>
    </source>
</evidence>
<dbReference type="InterPro" id="IPR051977">
    <property type="entry name" value="Rab11-interacting_regulator"/>
</dbReference>
<dbReference type="GO" id="GO:0030139">
    <property type="term" value="C:endocytic vesicle"/>
    <property type="evidence" value="ECO:0007669"/>
    <property type="project" value="TreeGrafter"/>
</dbReference>
<evidence type="ECO:0000313" key="12">
    <source>
        <dbReference type="Proteomes" id="UP001142055"/>
    </source>
</evidence>
<evidence type="ECO:0000256" key="1">
    <source>
        <dbReference type="ARBA" id="ARBA00004214"/>
    </source>
</evidence>
<evidence type="ECO:0000256" key="8">
    <source>
        <dbReference type="SAM" id="Coils"/>
    </source>
</evidence>
<dbReference type="EMBL" id="JAPWDV010000002">
    <property type="protein sequence ID" value="KAJ6219390.1"/>
    <property type="molecule type" value="Genomic_DNA"/>
</dbReference>